<dbReference type="InterPro" id="IPR050164">
    <property type="entry name" value="Peptidase_C19"/>
</dbReference>
<dbReference type="PROSITE" id="PS00973">
    <property type="entry name" value="USP_2"/>
    <property type="match status" value="1"/>
</dbReference>
<dbReference type="PROSITE" id="PS50235">
    <property type="entry name" value="USP_3"/>
    <property type="match status" value="1"/>
</dbReference>
<dbReference type="Gene3D" id="2.60.210.10">
    <property type="entry name" value="Apoptosis, Tumor Necrosis Factor Receptor Associated Protein 2, Chain A"/>
    <property type="match status" value="1"/>
</dbReference>
<dbReference type="AlphaFoldDB" id="A0AAV1CJY2"/>
<dbReference type="GO" id="GO:0004843">
    <property type="term" value="F:cysteine-type deubiquitinase activity"/>
    <property type="evidence" value="ECO:0007669"/>
    <property type="project" value="UniProtKB-EC"/>
</dbReference>
<dbReference type="FunFam" id="3.90.70.10:FF:000044">
    <property type="entry name" value="Ubiquitin carboxyl-terminal hydrolase 13"/>
    <property type="match status" value="1"/>
</dbReference>
<dbReference type="InterPro" id="IPR001394">
    <property type="entry name" value="Peptidase_C19_UCH"/>
</dbReference>
<dbReference type="PROSITE" id="PS50144">
    <property type="entry name" value="MATH"/>
    <property type="match status" value="1"/>
</dbReference>
<evidence type="ECO:0000259" key="10">
    <source>
        <dbReference type="PROSITE" id="PS50235"/>
    </source>
</evidence>
<dbReference type="SUPFAM" id="SSF54001">
    <property type="entry name" value="Cysteine proteinases"/>
    <property type="match status" value="1"/>
</dbReference>
<dbReference type="CDD" id="cd00121">
    <property type="entry name" value="MATH"/>
    <property type="match status" value="1"/>
</dbReference>
<dbReference type="GO" id="GO:0016579">
    <property type="term" value="P:protein deubiquitination"/>
    <property type="evidence" value="ECO:0007669"/>
    <property type="project" value="InterPro"/>
</dbReference>
<dbReference type="InterPro" id="IPR028889">
    <property type="entry name" value="USP"/>
</dbReference>
<dbReference type="PANTHER" id="PTHR24006:SF644">
    <property type="entry name" value="UBIQUITIN CARBOXYL-TERMINAL HYDROLASE 7"/>
    <property type="match status" value="1"/>
</dbReference>
<keyword evidence="5" id="KW-0833">Ubl conjugation pathway</keyword>
<evidence type="ECO:0000256" key="6">
    <source>
        <dbReference type="ARBA" id="ARBA00022801"/>
    </source>
</evidence>
<dbReference type="InterPro" id="IPR024729">
    <property type="entry name" value="USP7_ICP0-binding_dom"/>
</dbReference>
<dbReference type="GO" id="GO:0005634">
    <property type="term" value="C:nucleus"/>
    <property type="evidence" value="ECO:0007669"/>
    <property type="project" value="TreeGrafter"/>
</dbReference>
<protein>
    <recommendedName>
        <fullName evidence="3">ubiquitinyl hydrolase 1</fullName>
        <ecNumber evidence="3">3.4.19.12</ecNumber>
    </recommendedName>
</protein>
<dbReference type="SMART" id="SM00061">
    <property type="entry name" value="MATH"/>
    <property type="match status" value="1"/>
</dbReference>
<sequence>MTVMNPQPFDQEDDVEMMLVPQPDFVDIPAPVEEDEVMPVTALESDSGDFPHPLLLEGPQPMEVVANAAGENQAVAVPPPQASRLTWTIENFSGLDEQRIFSDEFVAGGNKWKVMIFPKGNRPHAEFPFFSMFLAVADPDCLPLGWSCHTKFSLTVVNQVDCKYSRKEEVQNMFNQHNTDWGFPHIIPLSELHDPEKGFLVNDTLLIEAVVSVRKSEDFWGYDSKKETGFVGLKNQGATCYMNSLLQTLFHIPFFRKAVYHMPATESGSIALALLRLFYKLQYSDKSVATRELTKSFGWNTYDSFMQQDVQELNRVLCEKLEEKMKGTVVEGTIQKLFCGHLMNYIECINVEFKSTRKESFYDLQLDVKGCKDVYASFDKYVEVEHLEEANQYHAEGHGLQDAKKGVLFTDFPPVLQLHLKRFEYDFTCETMVKINDRYEFPLQLDLDRENGKYLSPDADKSVRNLYTLHSVLVHSGGGRGGHYYAFIRPTIGDQWYKFDDERVTREDVNRALEEQYGSEAIPAGFTKYSSAYMLVYIRERDKDKIICDVDENDIAEDLRTRLKEEEEEKARKRRIKAEAHLFTNVKVSRDEHLREQLGKDICFDLVDHSKSRNFRLQKQMPFNLFKEEIAEETGVPVEYQRFWLWAMRKNFTFRLDRPLTSQEETKTVGQLIREVSTRIRNVEFSLFLEVEYDMDLRPVPLPKKTKEDILLFFKVYDPEKEELLYVGRLFVKSSGKPSEILEKLKELAGFYAEEDIEIFEEVKFEPDVICKPLDRSSWSGDHQIQDGDIIYIQKRLSTEHQEQLRCPDIPSYFDYIKNRLVVHFRSLETPKDDDFCLELAKNDTYDDVVERVAEKLDLDDPSRIRLTPHCVNFQRPKQQPIKYRATSLLDMLVHFNRISDILYYEVLEIPLPELESLKTMEVAFHPAAKDKEVVILKLRLLRQSTVKDLLEEIKAKVELSPNAELRLLELYDNKIRRIFPLETEIDSIFSYCYLRAEEVLEEEKNLGPHDRLIQVYHFAKGEVFFVRTFGDPFILAVHEGETIGNVKLRLQKRLQVPDEEFAKSKFAFQGCLEPEDAEEVIEIIPVTGNVYDCWGLYSVGLEHPDKTPRTASYQIPCQKYGTMNTLLNHNFAAILPGDSVASIVATNVILNFLNIYNTVLVVRLVLTWFPNAPPAIVSPLSAAAALPAELPPASGVSQNLPSDPMELHRTTSQRKWMRRLAGGKPNAS</sequence>
<dbReference type="GO" id="GO:0031647">
    <property type="term" value="P:regulation of protein stability"/>
    <property type="evidence" value="ECO:0007669"/>
    <property type="project" value="TreeGrafter"/>
</dbReference>
<dbReference type="GO" id="GO:0005829">
    <property type="term" value="C:cytosol"/>
    <property type="evidence" value="ECO:0007669"/>
    <property type="project" value="TreeGrafter"/>
</dbReference>
<dbReference type="Pfam" id="PF14533">
    <property type="entry name" value="USP7_C2"/>
    <property type="match status" value="1"/>
</dbReference>
<evidence type="ECO:0000313" key="11">
    <source>
        <dbReference type="EMBL" id="CAI9095954.1"/>
    </source>
</evidence>
<evidence type="ECO:0000256" key="5">
    <source>
        <dbReference type="ARBA" id="ARBA00022786"/>
    </source>
</evidence>
<reference evidence="11" key="1">
    <citation type="submission" date="2023-03" db="EMBL/GenBank/DDBJ databases">
        <authorList>
            <person name="Julca I."/>
        </authorList>
    </citation>
    <scope>NUCLEOTIDE SEQUENCE</scope>
</reference>
<dbReference type="InterPro" id="IPR002083">
    <property type="entry name" value="MATH/TRAF_dom"/>
</dbReference>
<evidence type="ECO:0000259" key="9">
    <source>
        <dbReference type="PROSITE" id="PS50144"/>
    </source>
</evidence>
<dbReference type="SUPFAM" id="SSF49599">
    <property type="entry name" value="TRAF domain-like"/>
    <property type="match status" value="1"/>
</dbReference>
<keyword evidence="12" id="KW-1185">Reference proteome</keyword>
<evidence type="ECO:0000256" key="4">
    <source>
        <dbReference type="ARBA" id="ARBA00022670"/>
    </source>
</evidence>
<dbReference type="InterPro" id="IPR008974">
    <property type="entry name" value="TRAF-like"/>
</dbReference>
<dbReference type="Proteomes" id="UP001161247">
    <property type="component" value="Chromosome 2"/>
</dbReference>
<keyword evidence="4" id="KW-0645">Protease</keyword>
<dbReference type="Pfam" id="PF00443">
    <property type="entry name" value="UCH"/>
    <property type="match status" value="1"/>
</dbReference>
<dbReference type="InterPro" id="IPR029346">
    <property type="entry name" value="USP_C"/>
</dbReference>
<dbReference type="FunFam" id="3.10.20.90:FF:000050">
    <property type="entry name" value="Ubiquitin carboxyl-terminal hydrolase 13"/>
    <property type="match status" value="1"/>
</dbReference>
<keyword evidence="7" id="KW-0788">Thiol protease</keyword>
<evidence type="ECO:0000256" key="3">
    <source>
        <dbReference type="ARBA" id="ARBA00012759"/>
    </source>
</evidence>
<feature type="domain" description="USP" evidence="10">
    <location>
        <begin position="231"/>
        <end position="540"/>
    </location>
</feature>
<evidence type="ECO:0000256" key="8">
    <source>
        <dbReference type="SAM" id="MobiDB-lite"/>
    </source>
</evidence>
<dbReference type="PROSITE" id="PS00972">
    <property type="entry name" value="USP_1"/>
    <property type="match status" value="1"/>
</dbReference>
<dbReference type="CDD" id="cd02659">
    <property type="entry name" value="peptidase_C19C"/>
    <property type="match status" value="1"/>
</dbReference>
<organism evidence="11 12">
    <name type="scientific">Oldenlandia corymbosa var. corymbosa</name>
    <dbReference type="NCBI Taxonomy" id="529605"/>
    <lineage>
        <taxon>Eukaryota</taxon>
        <taxon>Viridiplantae</taxon>
        <taxon>Streptophyta</taxon>
        <taxon>Embryophyta</taxon>
        <taxon>Tracheophyta</taxon>
        <taxon>Spermatophyta</taxon>
        <taxon>Magnoliopsida</taxon>
        <taxon>eudicotyledons</taxon>
        <taxon>Gunneridae</taxon>
        <taxon>Pentapetalae</taxon>
        <taxon>asterids</taxon>
        <taxon>lamiids</taxon>
        <taxon>Gentianales</taxon>
        <taxon>Rubiaceae</taxon>
        <taxon>Rubioideae</taxon>
        <taxon>Spermacoceae</taxon>
        <taxon>Hedyotis-Oldenlandia complex</taxon>
        <taxon>Oldenlandia</taxon>
    </lineage>
</organism>
<evidence type="ECO:0000256" key="2">
    <source>
        <dbReference type="ARBA" id="ARBA00009085"/>
    </source>
</evidence>
<evidence type="ECO:0000256" key="7">
    <source>
        <dbReference type="ARBA" id="ARBA00022807"/>
    </source>
</evidence>
<dbReference type="EC" id="3.4.19.12" evidence="3"/>
<dbReference type="FunFam" id="2.60.210.10:FF:000005">
    <property type="entry name" value="Ubiquitin carboxyl-terminal hydrolase 13"/>
    <property type="match status" value="1"/>
</dbReference>
<name>A0AAV1CJY2_OLDCO</name>
<dbReference type="InterPro" id="IPR018200">
    <property type="entry name" value="USP_CS"/>
</dbReference>
<comment type="catalytic activity">
    <reaction evidence="1">
        <text>Thiol-dependent hydrolysis of ester, thioester, amide, peptide and isopeptide bonds formed by the C-terminal Gly of ubiquitin (a 76-residue protein attached to proteins as an intracellular targeting signal).</text>
        <dbReference type="EC" id="3.4.19.12"/>
    </reaction>
</comment>
<feature type="region of interest" description="Disordered" evidence="8">
    <location>
        <begin position="1194"/>
        <end position="1229"/>
    </location>
</feature>
<dbReference type="PANTHER" id="PTHR24006">
    <property type="entry name" value="UBIQUITIN CARBOXYL-TERMINAL HYDROLASE"/>
    <property type="match status" value="1"/>
</dbReference>
<evidence type="ECO:0000313" key="12">
    <source>
        <dbReference type="Proteomes" id="UP001161247"/>
    </source>
</evidence>
<dbReference type="Gene3D" id="3.10.20.90">
    <property type="entry name" value="Phosphatidylinositol 3-kinase Catalytic Subunit, Chain A, domain 1"/>
    <property type="match status" value="2"/>
</dbReference>
<proteinExistence type="inferred from homology"/>
<gene>
    <name evidence="11" type="ORF">OLC1_LOCUS6818</name>
</gene>
<dbReference type="Pfam" id="PF12436">
    <property type="entry name" value="USP7_ICP0_bdg"/>
    <property type="match status" value="1"/>
</dbReference>
<feature type="domain" description="MATH" evidence="9">
    <location>
        <begin position="82"/>
        <end position="211"/>
    </location>
</feature>
<keyword evidence="6" id="KW-0378">Hydrolase</keyword>
<comment type="similarity">
    <text evidence="2">Belongs to the peptidase C19 family.</text>
</comment>
<evidence type="ECO:0000256" key="1">
    <source>
        <dbReference type="ARBA" id="ARBA00000707"/>
    </source>
</evidence>
<accession>A0AAV1CJY2</accession>
<dbReference type="Pfam" id="PF22486">
    <property type="entry name" value="MATH_2"/>
    <property type="match status" value="1"/>
</dbReference>
<dbReference type="InterPro" id="IPR038765">
    <property type="entry name" value="Papain-like_cys_pep_sf"/>
</dbReference>
<dbReference type="EMBL" id="OX459119">
    <property type="protein sequence ID" value="CAI9095954.1"/>
    <property type="molecule type" value="Genomic_DNA"/>
</dbReference>
<dbReference type="GO" id="GO:0006508">
    <property type="term" value="P:proteolysis"/>
    <property type="evidence" value="ECO:0007669"/>
    <property type="project" value="UniProtKB-KW"/>
</dbReference>
<dbReference type="Gene3D" id="3.90.70.10">
    <property type="entry name" value="Cysteine proteinases"/>
    <property type="match status" value="1"/>
</dbReference>